<dbReference type="SUPFAM" id="SSF53955">
    <property type="entry name" value="Lysozyme-like"/>
    <property type="match status" value="1"/>
</dbReference>
<evidence type="ECO:0000313" key="6">
    <source>
        <dbReference type="Proteomes" id="UP000078428"/>
    </source>
</evidence>
<dbReference type="InterPro" id="IPR008258">
    <property type="entry name" value="Transglycosylase_SLT_dom_1"/>
</dbReference>
<evidence type="ECO:0000256" key="3">
    <source>
        <dbReference type="ARBA" id="ARBA00022729"/>
    </source>
</evidence>
<dbReference type="CDD" id="cd13401">
    <property type="entry name" value="Slt70-like"/>
    <property type="match status" value="1"/>
</dbReference>
<dbReference type="Proteomes" id="UP000078428">
    <property type="component" value="Unassembled WGS sequence"/>
</dbReference>
<dbReference type="EMBL" id="LWQT01000120">
    <property type="protein sequence ID" value="OAN44061.1"/>
    <property type="molecule type" value="Genomic_DNA"/>
</dbReference>
<organism evidence="5 6">
    <name type="scientific">Paramagnetospirillum marisnigri</name>
    <dbReference type="NCBI Taxonomy" id="1285242"/>
    <lineage>
        <taxon>Bacteria</taxon>
        <taxon>Pseudomonadati</taxon>
        <taxon>Pseudomonadota</taxon>
        <taxon>Alphaproteobacteria</taxon>
        <taxon>Rhodospirillales</taxon>
        <taxon>Magnetospirillaceae</taxon>
        <taxon>Paramagnetospirillum</taxon>
    </lineage>
</organism>
<dbReference type="Gene3D" id="1.10.530.10">
    <property type="match status" value="1"/>
</dbReference>
<dbReference type="Pfam" id="PF01464">
    <property type="entry name" value="SLT"/>
    <property type="match status" value="1"/>
</dbReference>
<gene>
    <name evidence="5" type="ORF">A6A04_09300</name>
</gene>
<evidence type="ECO:0000256" key="2">
    <source>
        <dbReference type="ARBA" id="ARBA00009387"/>
    </source>
</evidence>
<dbReference type="Gene3D" id="1.25.20.10">
    <property type="entry name" value="Bacterial muramidases"/>
    <property type="match status" value="1"/>
</dbReference>
<keyword evidence="3" id="KW-0732">Signal</keyword>
<evidence type="ECO:0000256" key="1">
    <source>
        <dbReference type="ARBA" id="ARBA00007734"/>
    </source>
</evidence>
<protein>
    <submittedName>
        <fullName evidence="5">Murein transglycosylase</fullName>
    </submittedName>
</protein>
<proteinExistence type="inferred from homology"/>
<keyword evidence="6" id="KW-1185">Reference proteome</keyword>
<dbReference type="OrthoDB" id="9815002at2"/>
<comment type="caution">
    <text evidence="5">The sequence shown here is derived from an EMBL/GenBank/DDBJ whole genome shotgun (WGS) entry which is preliminary data.</text>
</comment>
<dbReference type="InterPro" id="IPR008939">
    <property type="entry name" value="Lytic_TGlycosylase_superhlx_U"/>
</dbReference>
<evidence type="ECO:0000259" key="4">
    <source>
        <dbReference type="Pfam" id="PF01464"/>
    </source>
</evidence>
<evidence type="ECO:0000313" key="5">
    <source>
        <dbReference type="EMBL" id="OAN44061.1"/>
    </source>
</evidence>
<comment type="similarity">
    <text evidence="2">Belongs to the virb1 family.</text>
</comment>
<dbReference type="InterPro" id="IPR023346">
    <property type="entry name" value="Lysozyme-like_dom_sf"/>
</dbReference>
<accession>A0A178M5N4</accession>
<dbReference type="SUPFAM" id="SSF48435">
    <property type="entry name" value="Bacterial muramidases"/>
    <property type="match status" value="1"/>
</dbReference>
<feature type="domain" description="Transglycosylase SLT" evidence="4">
    <location>
        <begin position="496"/>
        <end position="603"/>
    </location>
</feature>
<dbReference type="GO" id="GO:0004553">
    <property type="term" value="F:hydrolase activity, hydrolyzing O-glycosyl compounds"/>
    <property type="evidence" value="ECO:0007669"/>
    <property type="project" value="InterPro"/>
</dbReference>
<dbReference type="AlphaFoldDB" id="A0A178M5N4"/>
<dbReference type="STRING" id="1285242.A6A04_09300"/>
<dbReference type="PANTHER" id="PTHR37423:SF2">
    <property type="entry name" value="MEMBRANE-BOUND LYTIC MUREIN TRANSGLYCOSYLASE C"/>
    <property type="match status" value="1"/>
</dbReference>
<name>A0A178M5N4_9PROT</name>
<reference evidence="5 6" key="1">
    <citation type="submission" date="2016-04" db="EMBL/GenBank/DDBJ databases">
        <title>Draft genome sequence of freshwater magnetotactic bacteria Magnetospirillum marisnigri SP-1 and Magnetospirillum moscoviense BB-1.</title>
        <authorList>
            <person name="Koziaeva V."/>
            <person name="Dziuba M.V."/>
            <person name="Ivanov T.M."/>
            <person name="Kuznetsov B."/>
            <person name="Grouzdev D.S."/>
        </authorList>
    </citation>
    <scope>NUCLEOTIDE SEQUENCE [LARGE SCALE GENOMIC DNA]</scope>
    <source>
        <strain evidence="5 6">SP-1</strain>
    </source>
</reference>
<comment type="similarity">
    <text evidence="1">Belongs to the transglycosylase Slt family.</text>
</comment>
<dbReference type="GO" id="GO:0042597">
    <property type="term" value="C:periplasmic space"/>
    <property type="evidence" value="ECO:0007669"/>
    <property type="project" value="InterPro"/>
</dbReference>
<sequence length="662" mass="73857">MSGLSPVKVFLVALFLAVGLLVGPSASAQTISGDLGLARQAVAAAKKDRFDEALRLARQSRVKVAPLLVTWMAYVSGRSDADFAQLTAFINANPDWPLMSQMTRRAEESITAATPTAQVLGWFDHHPPTTADGGGAYARALFAAGRTEQAVKVVRDTWVNLSFGALQEKQYLGFFGEYLRYEDHWGRLDRLLWDRQETSVQRMILKVDPGHRSLAQARLALQSGKANPEPLINAVPAALRDDPGLIYERVRWRRQKELDDEAVDLLRHPSRNKVRPDLWWQERAILARRALQKGHVSRAYQSAADHGLEGGSQYVDAEFLAGWIALRFLDDRETATMHFSRLYDWASHPISRARAAYWAGRASEAGGDAKTRDWYTRAARYSTTYYGQLGASKLGDHHWPLPDEPLPTAEDTARFESRDVVAAAKLLIELGVEDQLRAFFIRLNDIVNTPGERGLVARLAARGGRDDLALTVARRSDREGVTLLEAGWPVPSWATSEDGPERALVLALIRQESGFMSDAESPVGARGLMQLMPATAVRVAKSLKLPYHVDKLDNPDFNVRLGSAFLGSLLNDFEGSYILALASYNAGPGRARKWIREYGDPRDAKVDVIDWIELIPFSETRNYVQRVMESVAVYRRRLGKPAGPHLEADLKRWARRTAEANR</sequence>
<dbReference type="PANTHER" id="PTHR37423">
    <property type="entry name" value="SOLUBLE LYTIC MUREIN TRANSGLYCOSYLASE-RELATED"/>
    <property type="match status" value="1"/>
</dbReference>